<dbReference type="Proteomes" id="UP001172684">
    <property type="component" value="Unassembled WGS sequence"/>
</dbReference>
<dbReference type="InterPro" id="IPR009057">
    <property type="entry name" value="Homeodomain-like_sf"/>
</dbReference>
<feature type="region of interest" description="Disordered" evidence="4">
    <location>
        <begin position="402"/>
        <end position="484"/>
    </location>
</feature>
<keyword evidence="8" id="KW-1185">Reference proteome</keyword>
<keyword evidence="2" id="KW-0539">Nucleus</keyword>
<dbReference type="EMBL" id="JAPDRL010000006">
    <property type="protein sequence ID" value="KAJ9668677.1"/>
    <property type="molecule type" value="Genomic_DNA"/>
</dbReference>
<feature type="compositionally biased region" description="Low complexity" evidence="4">
    <location>
        <begin position="446"/>
        <end position="459"/>
    </location>
</feature>
<proteinExistence type="predicted"/>
<evidence type="ECO:0000256" key="4">
    <source>
        <dbReference type="SAM" id="MobiDB-lite"/>
    </source>
</evidence>
<dbReference type="InterPro" id="IPR052833">
    <property type="entry name" value="Telomeric_DNA-bd_trans-reg"/>
</dbReference>
<feature type="compositionally biased region" description="Polar residues" evidence="4">
    <location>
        <begin position="330"/>
        <end position="352"/>
    </location>
</feature>
<organism evidence="7 8">
    <name type="scientific">Coniosporium apollinis</name>
    <dbReference type="NCBI Taxonomy" id="61459"/>
    <lineage>
        <taxon>Eukaryota</taxon>
        <taxon>Fungi</taxon>
        <taxon>Dikarya</taxon>
        <taxon>Ascomycota</taxon>
        <taxon>Pezizomycotina</taxon>
        <taxon>Dothideomycetes</taxon>
        <taxon>Dothideomycetes incertae sedis</taxon>
        <taxon>Coniosporium</taxon>
    </lineage>
</organism>
<evidence type="ECO:0000313" key="8">
    <source>
        <dbReference type="Proteomes" id="UP001172684"/>
    </source>
</evidence>
<dbReference type="InterPro" id="IPR013867">
    <property type="entry name" value="Telomere_rpt-bd_fac_dimer_dom"/>
</dbReference>
<reference evidence="7" key="1">
    <citation type="submission" date="2022-10" db="EMBL/GenBank/DDBJ databases">
        <title>Culturing micro-colonial fungi from biological soil crusts in the Mojave desert and describing Neophaeococcomyces mojavensis, and introducing the new genera and species Taxawa tesnikishii.</title>
        <authorList>
            <person name="Kurbessoian T."/>
            <person name="Stajich J.E."/>
        </authorList>
    </citation>
    <scope>NUCLEOTIDE SEQUENCE</scope>
    <source>
        <strain evidence="7">TK_1</strain>
    </source>
</reference>
<name>A0ABQ9P8I5_9PEZI</name>
<gene>
    <name evidence="7" type="primary">TBF1</name>
    <name evidence="7" type="ORF">H2201_001320</name>
</gene>
<feature type="region of interest" description="Disordered" evidence="4">
    <location>
        <begin position="330"/>
        <end position="360"/>
    </location>
</feature>
<dbReference type="SUPFAM" id="SSF46689">
    <property type="entry name" value="Homeodomain-like"/>
    <property type="match status" value="1"/>
</dbReference>
<dbReference type="PROSITE" id="PS51294">
    <property type="entry name" value="HTH_MYB"/>
    <property type="match status" value="1"/>
</dbReference>
<dbReference type="PROSITE" id="PS50090">
    <property type="entry name" value="MYB_LIKE"/>
    <property type="match status" value="1"/>
</dbReference>
<sequence length="585" mass="64295">MSHKSGVGNWERHQPYSGVPEPSNDRRKHLFAGKHRRKISEIPEEDFNKRLKRNANPHSGQATDAAAVDDLSSGLVQHDPFEQSRGPGPPVFSMGGHQEPVRLNTNSNPGNYLSIYSPLNEASSTDSTDPYGADWPPVISRPSKAPINSSQDFHPYQPFPFNQEYAQFNEQAYSGNQLVQGAIEAVPVAMQYLPSGYETASDAFVGQDINPALSETSALSLSHGAVGQDVELDSSLDWKIQSLPILDNLDMIDEFFPDNLELSLLMRRPAPNQQISPSEQDFLQRVKTRRSYLLSEPDTPEAVAQLLKKYEWKDFLKEIINCAGRYVESSTSSVQTDDSNAERQSPTSSNNYPAPEEVAPSASYGGPYYYAPQLSAATLRTEQSPGSLVTPAALAVSVAFEGSASPDPSSSQSAPQYLQMAPPTPHQYPPYAPPQTGDLTDDEAPPHSQGSSTQHQHSPARQALPPKPPSQKHKPTIPTTRRLWTSEEESALLDGLERVGGPHWSQILGLYGAGGIISEVLKGRNQIQLKDKARNLKLFFLKSGSELPYYLQGVTGELRTRAPTQAARQEALARAREMEMEGREK</sequence>
<dbReference type="InterPro" id="IPR017930">
    <property type="entry name" value="Myb_dom"/>
</dbReference>
<feature type="region of interest" description="Disordered" evidence="4">
    <location>
        <begin position="1"/>
        <end position="98"/>
    </location>
</feature>
<feature type="domain" description="HTH myb-type" evidence="6">
    <location>
        <begin position="481"/>
        <end position="541"/>
    </location>
</feature>
<keyword evidence="1" id="KW-0238">DNA-binding</keyword>
<evidence type="ECO:0000259" key="5">
    <source>
        <dbReference type="PROSITE" id="PS50090"/>
    </source>
</evidence>
<dbReference type="Pfam" id="PF08558">
    <property type="entry name" value="TRF"/>
    <property type="match status" value="1"/>
</dbReference>
<comment type="caution">
    <text evidence="7">The sequence shown here is derived from an EMBL/GenBank/DDBJ whole genome shotgun (WGS) entry which is preliminary data.</text>
</comment>
<dbReference type="PANTHER" id="PTHR47807">
    <property type="entry name" value="PROTEIN TBF1"/>
    <property type="match status" value="1"/>
</dbReference>
<dbReference type="SMART" id="SM00717">
    <property type="entry name" value="SANT"/>
    <property type="match status" value="1"/>
</dbReference>
<dbReference type="Gene3D" id="1.10.10.60">
    <property type="entry name" value="Homeodomain-like"/>
    <property type="match status" value="1"/>
</dbReference>
<evidence type="ECO:0000259" key="6">
    <source>
        <dbReference type="PROSITE" id="PS51294"/>
    </source>
</evidence>
<keyword evidence="3" id="KW-0131">Cell cycle</keyword>
<protein>
    <submittedName>
        <fullName evidence="7">TTAGGG repeat binding factor</fullName>
    </submittedName>
</protein>
<feature type="compositionally biased region" description="Basic residues" evidence="4">
    <location>
        <begin position="26"/>
        <end position="38"/>
    </location>
</feature>
<evidence type="ECO:0000313" key="7">
    <source>
        <dbReference type="EMBL" id="KAJ9668677.1"/>
    </source>
</evidence>
<feature type="compositionally biased region" description="Pro residues" evidence="4">
    <location>
        <begin position="422"/>
        <end position="433"/>
    </location>
</feature>
<feature type="compositionally biased region" description="Low complexity" evidence="4">
    <location>
        <begin position="403"/>
        <end position="416"/>
    </location>
</feature>
<evidence type="ECO:0000256" key="2">
    <source>
        <dbReference type="ARBA" id="ARBA00023242"/>
    </source>
</evidence>
<evidence type="ECO:0000256" key="3">
    <source>
        <dbReference type="ARBA" id="ARBA00023306"/>
    </source>
</evidence>
<dbReference type="InterPro" id="IPR001005">
    <property type="entry name" value="SANT/Myb"/>
</dbReference>
<dbReference type="CDD" id="cd11660">
    <property type="entry name" value="SANT_TRF"/>
    <property type="match status" value="1"/>
</dbReference>
<feature type="domain" description="Myb-like" evidence="5">
    <location>
        <begin position="476"/>
        <end position="537"/>
    </location>
</feature>
<dbReference type="PANTHER" id="PTHR47807:SF1">
    <property type="entry name" value="PROTEIN TBF1"/>
    <property type="match status" value="1"/>
</dbReference>
<evidence type="ECO:0000256" key="1">
    <source>
        <dbReference type="ARBA" id="ARBA00023125"/>
    </source>
</evidence>
<accession>A0ABQ9P8I5</accession>